<organism evidence="1 2">
    <name type="scientific">Fusarium austroafricanum</name>
    <dbReference type="NCBI Taxonomy" id="2364996"/>
    <lineage>
        <taxon>Eukaryota</taxon>
        <taxon>Fungi</taxon>
        <taxon>Dikarya</taxon>
        <taxon>Ascomycota</taxon>
        <taxon>Pezizomycotina</taxon>
        <taxon>Sordariomycetes</taxon>
        <taxon>Hypocreomycetidae</taxon>
        <taxon>Hypocreales</taxon>
        <taxon>Nectriaceae</taxon>
        <taxon>Fusarium</taxon>
        <taxon>Fusarium concolor species complex</taxon>
    </lineage>
</organism>
<proteinExistence type="predicted"/>
<comment type="caution">
    <text evidence="1">The sequence shown here is derived from an EMBL/GenBank/DDBJ whole genome shotgun (WGS) entry which is preliminary data.</text>
</comment>
<dbReference type="AlphaFoldDB" id="A0A8H4KII8"/>
<name>A0A8H4KII8_9HYPO</name>
<dbReference type="EMBL" id="JAADJG010000241">
    <property type="protein sequence ID" value="KAF4450816.1"/>
    <property type="molecule type" value="Genomic_DNA"/>
</dbReference>
<reference evidence="1" key="1">
    <citation type="submission" date="2020-01" db="EMBL/GenBank/DDBJ databases">
        <title>Identification and distribution of gene clusters putatively required for synthesis of sphingolipid metabolism inhibitors in phylogenetically diverse species of the filamentous fungus Fusarium.</title>
        <authorList>
            <person name="Kim H.-S."/>
            <person name="Busman M."/>
            <person name="Brown D.W."/>
            <person name="Divon H."/>
            <person name="Uhlig S."/>
            <person name="Proctor R.H."/>
        </authorList>
    </citation>
    <scope>NUCLEOTIDE SEQUENCE</scope>
    <source>
        <strain evidence="1">NRRL 53441</strain>
    </source>
</reference>
<accession>A0A8H4KII8</accession>
<protein>
    <submittedName>
        <fullName evidence="1">Uncharacterized protein</fullName>
    </submittedName>
</protein>
<evidence type="ECO:0000313" key="2">
    <source>
        <dbReference type="Proteomes" id="UP000605986"/>
    </source>
</evidence>
<gene>
    <name evidence="1" type="ORF">F53441_6148</name>
</gene>
<dbReference type="Proteomes" id="UP000605986">
    <property type="component" value="Unassembled WGS sequence"/>
</dbReference>
<keyword evidence="2" id="KW-1185">Reference proteome</keyword>
<evidence type="ECO:0000313" key="1">
    <source>
        <dbReference type="EMBL" id="KAF4450816.1"/>
    </source>
</evidence>
<sequence>MSETPPSSSAPTDSPSSKVLPIRFDRDAFRSHHRMGPRGSLTSKHHMTGLTKLPQLDREHVVLRIKSQNNAQHDQWSVIFADKDKTAGQYNRCGEVAKYINFFGWDGYVEAFRQALLAIEAFKEENDILNGDLEEVFIRVRFKISGVLFDMAQGRPPVMEHAGRDERLQSRLIPVLELIDKLGKQGLIVNIWETDND</sequence>